<accession>A0A6J6ZZK1</accession>
<evidence type="ECO:0000313" key="6">
    <source>
        <dbReference type="EMBL" id="CAB4826017.1"/>
    </source>
</evidence>
<gene>
    <name evidence="6" type="ORF">UFOPK3204_00501</name>
</gene>
<dbReference type="CDD" id="cd03528">
    <property type="entry name" value="Rieske_RO_ferredoxin"/>
    <property type="match status" value="1"/>
</dbReference>
<proteinExistence type="predicted"/>
<dbReference type="PANTHER" id="PTHR21496:SF23">
    <property type="entry name" value="3-PHENYLPROPIONATE_CINNAMIC ACID DIOXYGENASE FERREDOXIN SUBUNIT"/>
    <property type="match status" value="1"/>
</dbReference>
<keyword evidence="4" id="KW-0411">Iron-sulfur</keyword>
<evidence type="ECO:0000256" key="2">
    <source>
        <dbReference type="ARBA" id="ARBA00022723"/>
    </source>
</evidence>
<sequence length="118" mass="12529">MNQLVCDVADVPPGASRRVEVGDGLILAVFNVEGKFYVLDDTCSHGEASLADGEIVGCEIICPLHSGQFDLATGKATRRPAKRPQRIFPVEVVDGQILVNVDDEAKGSNADGLAHLQT</sequence>
<feature type="domain" description="Rieske" evidence="5">
    <location>
        <begin position="3"/>
        <end position="99"/>
    </location>
</feature>
<keyword evidence="2" id="KW-0479">Metal-binding</keyword>
<dbReference type="SUPFAM" id="SSF50022">
    <property type="entry name" value="ISP domain"/>
    <property type="match status" value="1"/>
</dbReference>
<dbReference type="GO" id="GO:0051537">
    <property type="term" value="F:2 iron, 2 sulfur cluster binding"/>
    <property type="evidence" value="ECO:0007669"/>
    <property type="project" value="UniProtKB-KW"/>
</dbReference>
<reference evidence="6" key="1">
    <citation type="submission" date="2020-05" db="EMBL/GenBank/DDBJ databases">
        <authorList>
            <person name="Chiriac C."/>
            <person name="Salcher M."/>
            <person name="Ghai R."/>
            <person name="Kavagutti S V."/>
        </authorList>
    </citation>
    <scope>NUCLEOTIDE SEQUENCE</scope>
</reference>
<dbReference type="EMBL" id="CAFABK010000015">
    <property type="protein sequence ID" value="CAB4826017.1"/>
    <property type="molecule type" value="Genomic_DNA"/>
</dbReference>
<evidence type="ECO:0000256" key="3">
    <source>
        <dbReference type="ARBA" id="ARBA00023004"/>
    </source>
</evidence>
<keyword evidence="1" id="KW-0001">2Fe-2S</keyword>
<organism evidence="6">
    <name type="scientific">freshwater metagenome</name>
    <dbReference type="NCBI Taxonomy" id="449393"/>
    <lineage>
        <taxon>unclassified sequences</taxon>
        <taxon>metagenomes</taxon>
        <taxon>ecological metagenomes</taxon>
    </lineage>
</organism>
<keyword evidence="3" id="KW-0408">Iron</keyword>
<dbReference type="PROSITE" id="PS51296">
    <property type="entry name" value="RIESKE"/>
    <property type="match status" value="1"/>
</dbReference>
<name>A0A6J6ZZK1_9ZZZZ</name>
<dbReference type="AlphaFoldDB" id="A0A6J6ZZK1"/>
<dbReference type="PANTHER" id="PTHR21496">
    <property type="entry name" value="FERREDOXIN-RELATED"/>
    <property type="match status" value="1"/>
</dbReference>
<protein>
    <submittedName>
        <fullName evidence="6">Unannotated protein</fullName>
    </submittedName>
</protein>
<evidence type="ECO:0000256" key="1">
    <source>
        <dbReference type="ARBA" id="ARBA00022714"/>
    </source>
</evidence>
<dbReference type="InterPro" id="IPR017941">
    <property type="entry name" value="Rieske_2Fe-2S"/>
</dbReference>
<dbReference type="GO" id="GO:0046872">
    <property type="term" value="F:metal ion binding"/>
    <property type="evidence" value="ECO:0007669"/>
    <property type="project" value="UniProtKB-KW"/>
</dbReference>
<dbReference type="Pfam" id="PF00355">
    <property type="entry name" value="Rieske"/>
    <property type="match status" value="1"/>
</dbReference>
<dbReference type="Gene3D" id="2.102.10.10">
    <property type="entry name" value="Rieske [2Fe-2S] iron-sulphur domain"/>
    <property type="match status" value="1"/>
</dbReference>
<evidence type="ECO:0000259" key="5">
    <source>
        <dbReference type="PROSITE" id="PS51296"/>
    </source>
</evidence>
<dbReference type="InterPro" id="IPR036922">
    <property type="entry name" value="Rieske_2Fe-2S_sf"/>
</dbReference>
<evidence type="ECO:0000256" key="4">
    <source>
        <dbReference type="ARBA" id="ARBA00023014"/>
    </source>
</evidence>